<dbReference type="EMBL" id="RSCD01000002">
    <property type="protein sequence ID" value="RSH94832.1"/>
    <property type="molecule type" value="Genomic_DNA"/>
</dbReference>
<sequence length="879" mass="94340">MRADLAQSTSARKLLSHGPFWNFRSPYVHSVHPRKDLFSLALSAPRPQLVATMGKSQTKKKTQGWRHNPIRVPDSYLGHGKAAGQSGGGAKEGQLLPILNKLKSAEYADRTWACAAICNLIQNDAATRRLFQGRNVVGELTERLSDDVDEVVVEASGALRNLGIDGGHELCGEMYNKGIMPHLAVLMGKVRGSVSVSPTCPPPNALHPRTSCGTHPPPPSSHIRNRNQNQHMDTVQISNTIDSILSSDPSIPQDLTDAQLQARKHLLSLSENVIALVWCLAETSHKTLAAVNTAGVEGLLVKVLQGREVCGLGVALAAAQALYSLSQDNPPFRHALYNHPTALPALVAIAREDHTAAEDSVVRKTKTGKGKEKSSDADGHADELGDGRALLVRVLVCGVLRNVVLPGSRSDEVVEIRSLTNEVILPLINSLLDVDPQAIVSRVAQLVAELPEQDGSRQLDKGFKTDHRSSAEVSLERVERMLSTVVVGLEILTGICAGLEDVEDVEDGEEAEEAEAAVKQEGEHGDRCDDLRRSGTHMDEDMDADADSLEDEALIEMGRDPAEVIKVDGDLSAAANITNTATATLPHLLSTLSLPSRLLKLSLPTPQSFPPTSATPSLHPPTTAVLSSLHLRALEALNNLLLTLAASVASDATATMQAVASIPAQKLWDGLYEIVRVIASEPDALGARGQEMRGEVMDMALGCLWGVAKVAAAARLDACPTNQDERVADTLSSTQGVAPQQIQGLMDVTTLVRSEGARTRTIDTLATLASRPTVTLDENKAIGDFLMTALTSPSSTSTSNETLVALINAIIDIYADETRPTDSVFVQSNYLSALASTVGKVRGLVKRIDKRKDKVLRARGEEVYENLVAFIRYRRGLGR</sequence>
<organism evidence="4 5">
    <name type="scientific">Saitozyma podzolica</name>
    <dbReference type="NCBI Taxonomy" id="1890683"/>
    <lineage>
        <taxon>Eukaryota</taxon>
        <taxon>Fungi</taxon>
        <taxon>Dikarya</taxon>
        <taxon>Basidiomycota</taxon>
        <taxon>Agaricomycotina</taxon>
        <taxon>Tremellomycetes</taxon>
        <taxon>Tremellales</taxon>
        <taxon>Trimorphomycetaceae</taxon>
        <taxon>Saitozyma</taxon>
    </lineage>
</organism>
<name>A0A427YUS3_9TREE</name>
<dbReference type="InterPro" id="IPR016024">
    <property type="entry name" value="ARM-type_fold"/>
</dbReference>
<dbReference type="SUPFAM" id="SSF48371">
    <property type="entry name" value="ARM repeat"/>
    <property type="match status" value="1"/>
</dbReference>
<evidence type="ECO:0000256" key="1">
    <source>
        <dbReference type="ARBA" id="ARBA00049983"/>
    </source>
</evidence>
<dbReference type="InterPro" id="IPR057990">
    <property type="entry name" value="TPR_SYO1"/>
</dbReference>
<dbReference type="InterPro" id="IPR011989">
    <property type="entry name" value="ARM-like"/>
</dbReference>
<dbReference type="STRING" id="1890683.A0A427YUS3"/>
<dbReference type="Gene3D" id="1.25.10.10">
    <property type="entry name" value="Leucine-rich Repeat Variant"/>
    <property type="match status" value="1"/>
</dbReference>
<feature type="region of interest" description="Disordered" evidence="2">
    <location>
        <begin position="358"/>
        <end position="380"/>
    </location>
</feature>
<dbReference type="CDD" id="cd13394">
    <property type="entry name" value="Syo1_like"/>
    <property type="match status" value="1"/>
</dbReference>
<feature type="region of interest" description="Disordered" evidence="2">
    <location>
        <begin position="517"/>
        <end position="543"/>
    </location>
</feature>
<dbReference type="GO" id="GO:0042273">
    <property type="term" value="P:ribosomal large subunit biogenesis"/>
    <property type="evidence" value="ECO:0007669"/>
    <property type="project" value="TreeGrafter"/>
</dbReference>
<evidence type="ECO:0000259" key="3">
    <source>
        <dbReference type="Pfam" id="PF25567"/>
    </source>
</evidence>
<keyword evidence="5" id="KW-1185">Reference proteome</keyword>
<feature type="compositionally biased region" description="Basic and acidic residues" evidence="2">
    <location>
        <begin position="369"/>
        <end position="380"/>
    </location>
</feature>
<dbReference type="GO" id="GO:0051082">
    <property type="term" value="F:unfolded protein binding"/>
    <property type="evidence" value="ECO:0007669"/>
    <property type="project" value="TreeGrafter"/>
</dbReference>
<feature type="domain" description="SYO1-like TPR repeats" evidence="3">
    <location>
        <begin position="585"/>
        <end position="875"/>
    </location>
</feature>
<reference evidence="4 5" key="1">
    <citation type="submission" date="2018-11" db="EMBL/GenBank/DDBJ databases">
        <title>Genome sequence of Saitozyma podzolica DSM 27192.</title>
        <authorList>
            <person name="Aliyu H."/>
            <person name="Gorte O."/>
            <person name="Ochsenreither K."/>
        </authorList>
    </citation>
    <scope>NUCLEOTIDE SEQUENCE [LARGE SCALE GENOMIC DNA]</scope>
    <source>
        <strain evidence="4 5">DSM 27192</strain>
    </source>
</reference>
<comment type="caution">
    <text evidence="4">The sequence shown here is derived from an EMBL/GenBank/DDBJ whole genome shotgun (WGS) entry which is preliminary data.</text>
</comment>
<evidence type="ECO:0000313" key="5">
    <source>
        <dbReference type="Proteomes" id="UP000279259"/>
    </source>
</evidence>
<dbReference type="InterPro" id="IPR052616">
    <property type="entry name" value="SYO1-like"/>
</dbReference>
<gene>
    <name evidence="4" type="ORF">EHS25_004638</name>
</gene>
<evidence type="ECO:0000256" key="2">
    <source>
        <dbReference type="SAM" id="MobiDB-lite"/>
    </source>
</evidence>
<evidence type="ECO:0000313" key="4">
    <source>
        <dbReference type="EMBL" id="RSH94832.1"/>
    </source>
</evidence>
<dbReference type="GO" id="GO:0006606">
    <property type="term" value="P:protein import into nucleus"/>
    <property type="evidence" value="ECO:0007669"/>
    <property type="project" value="TreeGrafter"/>
</dbReference>
<dbReference type="PANTHER" id="PTHR13347">
    <property type="entry name" value="HEAT REPEAT-CONTAINING PROTEIN 3"/>
    <property type="match status" value="1"/>
</dbReference>
<protein>
    <recommendedName>
        <fullName evidence="3">SYO1-like TPR repeats domain-containing protein</fullName>
    </recommendedName>
</protein>
<feature type="compositionally biased region" description="Basic and acidic residues" evidence="2">
    <location>
        <begin position="517"/>
        <end position="539"/>
    </location>
</feature>
<dbReference type="Pfam" id="PF25567">
    <property type="entry name" value="TPR_SYO1"/>
    <property type="match status" value="1"/>
</dbReference>
<feature type="region of interest" description="Disordered" evidence="2">
    <location>
        <begin position="201"/>
        <end position="226"/>
    </location>
</feature>
<accession>A0A427YUS3</accession>
<feature type="region of interest" description="Disordered" evidence="2">
    <location>
        <begin position="52"/>
        <end position="71"/>
    </location>
</feature>
<dbReference type="Proteomes" id="UP000279259">
    <property type="component" value="Unassembled WGS sequence"/>
</dbReference>
<proteinExistence type="inferred from homology"/>
<comment type="similarity">
    <text evidence="1">Belongs to the nuclear import and ribosome assembly adapter family.</text>
</comment>
<dbReference type="OrthoDB" id="288703at2759"/>
<dbReference type="PANTHER" id="PTHR13347:SF1">
    <property type="entry name" value="HEAT REPEAT-CONTAINING PROTEIN 3"/>
    <property type="match status" value="1"/>
</dbReference>
<dbReference type="AlphaFoldDB" id="A0A427YUS3"/>